<proteinExistence type="predicted"/>
<name>A0A7I4YCN1_HAECO</name>
<dbReference type="Proteomes" id="UP000025227">
    <property type="component" value="Unplaced"/>
</dbReference>
<sequence>MNMLSASLNAFWEERCLKFTYTHKCRRESGVLSSAITKIRGAADYVRKSNIRWTEHVMRYNDDRWTKAVTGWIPRKTSSEDQDGHQRYGQSSSRELRRKEMVILVSLKRGRHWITLDRNRDD</sequence>
<evidence type="ECO:0000313" key="2">
    <source>
        <dbReference type="WBParaSite" id="HCON_00082270-00001"/>
    </source>
</evidence>
<keyword evidence="1" id="KW-1185">Reference proteome</keyword>
<protein>
    <submittedName>
        <fullName evidence="2">Transposase</fullName>
    </submittedName>
</protein>
<accession>A0A7I4YCN1</accession>
<reference evidence="2" key="1">
    <citation type="submission" date="2020-12" db="UniProtKB">
        <authorList>
            <consortium name="WormBaseParasite"/>
        </authorList>
    </citation>
    <scope>IDENTIFICATION</scope>
    <source>
        <strain evidence="2">MHco3</strain>
    </source>
</reference>
<organism evidence="1 2">
    <name type="scientific">Haemonchus contortus</name>
    <name type="common">Barber pole worm</name>
    <dbReference type="NCBI Taxonomy" id="6289"/>
    <lineage>
        <taxon>Eukaryota</taxon>
        <taxon>Metazoa</taxon>
        <taxon>Ecdysozoa</taxon>
        <taxon>Nematoda</taxon>
        <taxon>Chromadorea</taxon>
        <taxon>Rhabditida</taxon>
        <taxon>Rhabditina</taxon>
        <taxon>Rhabditomorpha</taxon>
        <taxon>Strongyloidea</taxon>
        <taxon>Trichostrongylidae</taxon>
        <taxon>Haemonchus</taxon>
    </lineage>
</organism>
<dbReference type="WBParaSite" id="HCON_00082270-00001">
    <property type="protein sequence ID" value="HCON_00082270-00001"/>
    <property type="gene ID" value="HCON_00082270"/>
</dbReference>
<dbReference type="AlphaFoldDB" id="A0A7I4YCN1"/>
<evidence type="ECO:0000313" key="1">
    <source>
        <dbReference type="Proteomes" id="UP000025227"/>
    </source>
</evidence>